<organism evidence="1 2">
    <name type="scientific">Ixodes persulcatus</name>
    <name type="common">Taiga tick</name>
    <dbReference type="NCBI Taxonomy" id="34615"/>
    <lineage>
        <taxon>Eukaryota</taxon>
        <taxon>Metazoa</taxon>
        <taxon>Ecdysozoa</taxon>
        <taxon>Arthropoda</taxon>
        <taxon>Chelicerata</taxon>
        <taxon>Arachnida</taxon>
        <taxon>Acari</taxon>
        <taxon>Parasitiformes</taxon>
        <taxon>Ixodida</taxon>
        <taxon>Ixodoidea</taxon>
        <taxon>Ixodidae</taxon>
        <taxon>Ixodinae</taxon>
        <taxon>Ixodes</taxon>
    </lineage>
</organism>
<keyword evidence="2" id="KW-1185">Reference proteome</keyword>
<name>A0AC60Q9W3_IXOPE</name>
<evidence type="ECO:0000313" key="2">
    <source>
        <dbReference type="Proteomes" id="UP000805193"/>
    </source>
</evidence>
<feature type="non-terminal residue" evidence="1">
    <location>
        <position position="1"/>
    </location>
</feature>
<protein>
    <submittedName>
        <fullName evidence="1">Uncharacterized protein</fullName>
    </submittedName>
</protein>
<accession>A0AC60Q9W3</accession>
<gene>
    <name evidence="1" type="ORF">HPB47_022780</name>
</gene>
<reference evidence="1 2" key="1">
    <citation type="journal article" date="2020" name="Cell">
        <title>Large-Scale Comparative Analyses of Tick Genomes Elucidate Their Genetic Diversity and Vector Capacities.</title>
        <authorList>
            <consortium name="Tick Genome and Microbiome Consortium (TIGMIC)"/>
            <person name="Jia N."/>
            <person name="Wang J."/>
            <person name="Shi W."/>
            <person name="Du L."/>
            <person name="Sun Y."/>
            <person name="Zhan W."/>
            <person name="Jiang J.F."/>
            <person name="Wang Q."/>
            <person name="Zhang B."/>
            <person name="Ji P."/>
            <person name="Bell-Sakyi L."/>
            <person name="Cui X.M."/>
            <person name="Yuan T.T."/>
            <person name="Jiang B.G."/>
            <person name="Yang W.F."/>
            <person name="Lam T.T."/>
            <person name="Chang Q.C."/>
            <person name="Ding S.J."/>
            <person name="Wang X.J."/>
            <person name="Zhu J.G."/>
            <person name="Ruan X.D."/>
            <person name="Zhao L."/>
            <person name="Wei J.T."/>
            <person name="Ye R.Z."/>
            <person name="Que T.C."/>
            <person name="Du C.H."/>
            <person name="Zhou Y.H."/>
            <person name="Cheng J.X."/>
            <person name="Dai P.F."/>
            <person name="Guo W.B."/>
            <person name="Han X.H."/>
            <person name="Huang E.J."/>
            <person name="Li L.F."/>
            <person name="Wei W."/>
            <person name="Gao Y.C."/>
            <person name="Liu J.Z."/>
            <person name="Shao H.Z."/>
            <person name="Wang X."/>
            <person name="Wang C.C."/>
            <person name="Yang T.C."/>
            <person name="Huo Q.B."/>
            <person name="Li W."/>
            <person name="Chen H.Y."/>
            <person name="Chen S.E."/>
            <person name="Zhou L.G."/>
            <person name="Ni X.B."/>
            <person name="Tian J.H."/>
            <person name="Sheng Y."/>
            <person name="Liu T."/>
            <person name="Pan Y.S."/>
            <person name="Xia L.Y."/>
            <person name="Li J."/>
            <person name="Zhao F."/>
            <person name="Cao W.C."/>
        </authorList>
    </citation>
    <scope>NUCLEOTIDE SEQUENCE [LARGE SCALE GENOMIC DNA]</scope>
    <source>
        <strain evidence="1">Iper-2018</strain>
    </source>
</reference>
<dbReference type="EMBL" id="JABSTQ010009334">
    <property type="protein sequence ID" value="KAG0430351.1"/>
    <property type="molecule type" value="Genomic_DNA"/>
</dbReference>
<evidence type="ECO:0000313" key="1">
    <source>
        <dbReference type="EMBL" id="KAG0430351.1"/>
    </source>
</evidence>
<proteinExistence type="predicted"/>
<sequence>RGPRKLSTTATAAAWPRLAGAGTAAADQGGQVGEWPCGQQHLLRLLRLLRGVLASAPCATAGSEKSKAPQKGSLLPDAADRSAPSRRCRSTPCCRTLHSPFRPRSPLGGHRSIRKLQRRLEDADSPGASRDYFAPGVNVNGVYESGEERESARNNGEQDAPSPESRRAKRRNGYGYGLLGIADVVS</sequence>
<dbReference type="Proteomes" id="UP000805193">
    <property type="component" value="Unassembled WGS sequence"/>
</dbReference>
<comment type="caution">
    <text evidence="1">The sequence shown here is derived from an EMBL/GenBank/DDBJ whole genome shotgun (WGS) entry which is preliminary data.</text>
</comment>